<feature type="transmembrane region" description="Helical" evidence="7">
    <location>
        <begin position="12"/>
        <end position="39"/>
    </location>
</feature>
<dbReference type="PANTHER" id="PTHR11009">
    <property type="entry name" value="DER1-LIKE PROTEIN, DERLIN"/>
    <property type="match status" value="1"/>
</dbReference>
<comment type="similarity">
    <text evidence="2 7">Belongs to the derlin family.</text>
</comment>
<name>A0A836HL50_9TRYP</name>
<keyword evidence="4 7" id="KW-0256">Endoplasmic reticulum</keyword>
<accession>A0A836HL50</accession>
<feature type="transmembrane region" description="Helical" evidence="7">
    <location>
        <begin position="59"/>
        <end position="80"/>
    </location>
</feature>
<dbReference type="GO" id="GO:0006950">
    <property type="term" value="P:response to stress"/>
    <property type="evidence" value="ECO:0007669"/>
    <property type="project" value="UniProtKB-ARBA"/>
</dbReference>
<proteinExistence type="inferred from homology"/>
<organism evidence="8 9">
    <name type="scientific">Porcisia hertigi</name>
    <dbReference type="NCBI Taxonomy" id="2761500"/>
    <lineage>
        <taxon>Eukaryota</taxon>
        <taxon>Discoba</taxon>
        <taxon>Euglenozoa</taxon>
        <taxon>Kinetoplastea</taxon>
        <taxon>Metakinetoplastina</taxon>
        <taxon>Trypanosomatida</taxon>
        <taxon>Trypanosomatidae</taxon>
        <taxon>Leishmaniinae</taxon>
        <taxon>Porcisia</taxon>
    </lineage>
</organism>
<dbReference type="Pfam" id="PF04511">
    <property type="entry name" value="DER1"/>
    <property type="match status" value="1"/>
</dbReference>
<dbReference type="GeneID" id="94288323"/>
<feature type="transmembrane region" description="Helical" evidence="7">
    <location>
        <begin position="92"/>
        <end position="113"/>
    </location>
</feature>
<protein>
    <recommendedName>
        <fullName evidence="7">Derlin</fullName>
    </recommendedName>
</protein>
<evidence type="ECO:0000256" key="6">
    <source>
        <dbReference type="ARBA" id="ARBA00023136"/>
    </source>
</evidence>
<keyword evidence="9" id="KW-1185">Reference proteome</keyword>
<comment type="subcellular location">
    <subcellularLocation>
        <location evidence="1 7">Endoplasmic reticulum membrane</location>
        <topology evidence="1 7">Multi-pass membrane protein</topology>
    </subcellularLocation>
</comment>
<evidence type="ECO:0000256" key="7">
    <source>
        <dbReference type="RuleBase" id="RU363059"/>
    </source>
</evidence>
<keyword evidence="6 7" id="KW-0472">Membrane</keyword>
<evidence type="ECO:0000256" key="5">
    <source>
        <dbReference type="ARBA" id="ARBA00022989"/>
    </source>
</evidence>
<keyword evidence="5 7" id="KW-1133">Transmembrane helix</keyword>
<dbReference type="RefSeq" id="XP_067754403.1">
    <property type="nucleotide sequence ID" value="XM_067898246.1"/>
</dbReference>
<dbReference type="InterPro" id="IPR007599">
    <property type="entry name" value="DER1"/>
</dbReference>
<evidence type="ECO:0000313" key="9">
    <source>
        <dbReference type="Proteomes" id="UP000674318"/>
    </source>
</evidence>
<reference evidence="8 9" key="1">
    <citation type="submission" date="2021-02" db="EMBL/GenBank/DDBJ databases">
        <title>Porcisia hertigi Genome sequencing and assembly.</title>
        <authorList>
            <person name="Almutairi H."/>
            <person name="Gatherer D."/>
        </authorList>
    </citation>
    <scope>NUCLEOTIDE SEQUENCE [LARGE SCALE GENOMIC DNA]</scope>
    <source>
        <strain evidence="8 9">C119</strain>
    </source>
</reference>
<evidence type="ECO:0000313" key="8">
    <source>
        <dbReference type="EMBL" id="KAG5495151.1"/>
    </source>
</evidence>
<dbReference type="GO" id="GO:0005789">
    <property type="term" value="C:endoplasmic reticulum membrane"/>
    <property type="evidence" value="ECO:0007669"/>
    <property type="project" value="UniProtKB-SubCell"/>
</dbReference>
<evidence type="ECO:0000256" key="3">
    <source>
        <dbReference type="ARBA" id="ARBA00022692"/>
    </source>
</evidence>
<feature type="transmembrane region" description="Helical" evidence="7">
    <location>
        <begin position="119"/>
        <end position="137"/>
    </location>
</feature>
<evidence type="ECO:0000256" key="1">
    <source>
        <dbReference type="ARBA" id="ARBA00004477"/>
    </source>
</evidence>
<gene>
    <name evidence="8" type="ORF">JKF63_02205</name>
</gene>
<feature type="transmembrane region" description="Helical" evidence="7">
    <location>
        <begin position="149"/>
        <end position="170"/>
    </location>
</feature>
<dbReference type="SUPFAM" id="SSF144091">
    <property type="entry name" value="Rhomboid-like"/>
    <property type="match status" value="1"/>
</dbReference>
<dbReference type="EMBL" id="JAFJZO010000033">
    <property type="protein sequence ID" value="KAG5495151.1"/>
    <property type="molecule type" value="Genomic_DNA"/>
</dbReference>
<dbReference type="InterPro" id="IPR035952">
    <property type="entry name" value="Rhomboid-like_sf"/>
</dbReference>
<comment type="caution">
    <text evidence="8">The sequence shown here is derived from an EMBL/GenBank/DDBJ whole genome shotgun (WGS) entry which is preliminary data.</text>
</comment>
<dbReference type="KEGG" id="phet:94288323"/>
<dbReference type="AlphaFoldDB" id="A0A836HL50"/>
<evidence type="ECO:0000256" key="4">
    <source>
        <dbReference type="ARBA" id="ARBA00022824"/>
    </source>
</evidence>
<comment type="function">
    <text evidence="7">May be involved in the degradation of misfolded endoplasmic reticulum (ER) luminal proteins.</text>
</comment>
<dbReference type="OrthoDB" id="1716531at2759"/>
<keyword evidence="3 7" id="KW-0812">Transmembrane</keyword>
<sequence length="215" mass="24932">MNHIIENALRETPITLVVCGLMGMLSVLLSLEVIHPLHLMFSPSLVFKEHQYWRLATNFLYFGPISIHSIMEIQWFYVVSSHLEAQYYHMRPLDYIFLLFIVSCSLLGLRFALIVDVPYLSYMLGTCMTYIMSRLFNEMQVAMFFMIRVPMRILPFVLVVINGLMFGIANDVLGNFLGHILWFFLEVFPRITGHSPLRIQRLFGRAFAAAGRQVT</sequence>
<dbReference type="Proteomes" id="UP000674318">
    <property type="component" value="Unassembled WGS sequence"/>
</dbReference>
<evidence type="ECO:0000256" key="2">
    <source>
        <dbReference type="ARBA" id="ARBA00008917"/>
    </source>
</evidence>